<dbReference type="GO" id="GO:0016853">
    <property type="term" value="F:isomerase activity"/>
    <property type="evidence" value="ECO:0007669"/>
    <property type="project" value="UniProtKB-KW"/>
</dbReference>
<dbReference type="RefSeq" id="WP_178011548.1">
    <property type="nucleotide sequence ID" value="NZ_CP058316.1"/>
</dbReference>
<dbReference type="PROSITE" id="PS00166">
    <property type="entry name" value="ENOYL_COA_HYDRATASE"/>
    <property type="match status" value="1"/>
</dbReference>
<reference evidence="3 4" key="1">
    <citation type="submission" date="2020-06" db="EMBL/GenBank/DDBJ databases">
        <authorList>
            <person name="Jo H."/>
        </authorList>
    </citation>
    <scope>NUCLEOTIDE SEQUENCE [LARGE SCALE GENOMIC DNA]</scope>
    <source>
        <strain evidence="3 4">I46</strain>
    </source>
</reference>
<dbReference type="InterPro" id="IPR018376">
    <property type="entry name" value="Enoyl-CoA_hyd/isom_CS"/>
</dbReference>
<comment type="similarity">
    <text evidence="1 2">Belongs to the enoyl-CoA hydratase/isomerase family.</text>
</comment>
<dbReference type="PANTHER" id="PTHR42964:SF1">
    <property type="entry name" value="POLYKETIDE BIOSYNTHESIS ENOYL-COA HYDRATASE PKSH-RELATED"/>
    <property type="match status" value="1"/>
</dbReference>
<dbReference type="InterPro" id="IPR051683">
    <property type="entry name" value="Enoyl-CoA_Hydratase/Isomerase"/>
</dbReference>
<protein>
    <submittedName>
        <fullName evidence="3">Enoyl-CoA hydratase/isomerase family protein</fullName>
    </submittedName>
</protein>
<dbReference type="Proteomes" id="UP000509638">
    <property type="component" value="Chromosome"/>
</dbReference>
<dbReference type="InterPro" id="IPR029045">
    <property type="entry name" value="ClpP/crotonase-like_dom_sf"/>
</dbReference>
<name>A0A7D5IPE4_9MICO</name>
<evidence type="ECO:0000313" key="4">
    <source>
        <dbReference type="Proteomes" id="UP000509638"/>
    </source>
</evidence>
<dbReference type="CDD" id="cd06558">
    <property type="entry name" value="crotonase-like"/>
    <property type="match status" value="1"/>
</dbReference>
<dbReference type="SUPFAM" id="SSF52096">
    <property type="entry name" value="ClpP/crotonase"/>
    <property type="match status" value="1"/>
</dbReference>
<dbReference type="Gene3D" id="3.90.226.10">
    <property type="entry name" value="2-enoyl-CoA Hydratase, Chain A, domain 1"/>
    <property type="match status" value="1"/>
</dbReference>
<dbReference type="PANTHER" id="PTHR42964">
    <property type="entry name" value="ENOYL-COA HYDRATASE"/>
    <property type="match status" value="1"/>
</dbReference>
<keyword evidence="3" id="KW-0413">Isomerase</keyword>
<evidence type="ECO:0000256" key="1">
    <source>
        <dbReference type="ARBA" id="ARBA00005254"/>
    </source>
</evidence>
<sequence length="267" mass="27399">MSDTSPATDTVLLSREGPLARITLNRPMSLNAIDAEMAERWREVATDVAADETIGAVILDAAGRAFCAGGDVVSMSTSGLGGEEVTAMARVITDGIAALTASAVPIVAAVQGAVAGGGLGIMLVADYIVAAPSAVFVSKYANIGLTPDLGVSTLLPAAVGQRRALQLLLHDTALDAETARDWGLVTEVVPDPAARAAAIAASWIDGATAAFGQAKRLVRAGAQRPFADSLDDEARTIGGRFDTDEARVRIDAFAAASARRSRPEENS</sequence>
<dbReference type="EMBL" id="CP058316">
    <property type="protein sequence ID" value="QLD11539.1"/>
    <property type="molecule type" value="Genomic_DNA"/>
</dbReference>
<proteinExistence type="inferred from homology"/>
<dbReference type="InterPro" id="IPR001753">
    <property type="entry name" value="Enoyl-CoA_hydra/iso"/>
</dbReference>
<organism evidence="3 4">
    <name type="scientific">Microbacterium oleivorans</name>
    <dbReference type="NCBI Taxonomy" id="273677"/>
    <lineage>
        <taxon>Bacteria</taxon>
        <taxon>Bacillati</taxon>
        <taxon>Actinomycetota</taxon>
        <taxon>Actinomycetes</taxon>
        <taxon>Micrococcales</taxon>
        <taxon>Microbacteriaceae</taxon>
        <taxon>Microbacterium</taxon>
    </lineage>
</organism>
<accession>A0A7D5IPE4</accession>
<dbReference type="Pfam" id="PF00378">
    <property type="entry name" value="ECH_1"/>
    <property type="match status" value="1"/>
</dbReference>
<evidence type="ECO:0000256" key="2">
    <source>
        <dbReference type="RuleBase" id="RU003707"/>
    </source>
</evidence>
<gene>
    <name evidence="3" type="ORF">HW566_06995</name>
</gene>
<evidence type="ECO:0000313" key="3">
    <source>
        <dbReference type="EMBL" id="QLD11539.1"/>
    </source>
</evidence>
<dbReference type="AlphaFoldDB" id="A0A7D5IPE4"/>